<dbReference type="InterPro" id="IPR030395">
    <property type="entry name" value="GP_PDE_dom"/>
</dbReference>
<keyword evidence="4" id="KW-0319">Glycerol metabolism</keyword>
<dbReference type="Proteomes" id="UP000265520">
    <property type="component" value="Unassembled WGS sequence"/>
</dbReference>
<comment type="catalytic activity">
    <reaction evidence="7">
        <text>a sn-glycero-3-phosphodiester + H2O = an alcohol + sn-glycerol 3-phosphate + H(+)</text>
        <dbReference type="Rhea" id="RHEA:12969"/>
        <dbReference type="ChEBI" id="CHEBI:15377"/>
        <dbReference type="ChEBI" id="CHEBI:15378"/>
        <dbReference type="ChEBI" id="CHEBI:30879"/>
        <dbReference type="ChEBI" id="CHEBI:57597"/>
        <dbReference type="ChEBI" id="CHEBI:83408"/>
        <dbReference type="EC" id="3.1.4.46"/>
    </reaction>
</comment>
<evidence type="ECO:0000313" key="10">
    <source>
        <dbReference type="Proteomes" id="UP000265520"/>
    </source>
</evidence>
<accession>A0A392MT28</accession>
<evidence type="ECO:0000256" key="6">
    <source>
        <dbReference type="ARBA" id="ARBA00023180"/>
    </source>
</evidence>
<dbReference type="Gene3D" id="3.20.20.190">
    <property type="entry name" value="Phosphatidylinositol (PI) phosphodiesterase"/>
    <property type="match status" value="1"/>
</dbReference>
<gene>
    <name evidence="9" type="ORF">A2U01_0011612</name>
</gene>
<dbReference type="GO" id="GO:0006629">
    <property type="term" value="P:lipid metabolic process"/>
    <property type="evidence" value="ECO:0007669"/>
    <property type="project" value="InterPro"/>
</dbReference>
<dbReference type="AlphaFoldDB" id="A0A392MT28"/>
<dbReference type="GO" id="GO:0006071">
    <property type="term" value="P:glycerol metabolic process"/>
    <property type="evidence" value="ECO:0007669"/>
    <property type="project" value="UniProtKB-KW"/>
</dbReference>
<evidence type="ECO:0000256" key="4">
    <source>
        <dbReference type="ARBA" id="ARBA00022798"/>
    </source>
</evidence>
<dbReference type="PANTHER" id="PTHR43620">
    <property type="entry name" value="GLYCEROPHOSPHORYL DIESTER PHOSPHODIESTERASE"/>
    <property type="match status" value="1"/>
</dbReference>
<proteinExistence type="inferred from homology"/>
<organism evidence="9 10">
    <name type="scientific">Trifolium medium</name>
    <dbReference type="NCBI Taxonomy" id="97028"/>
    <lineage>
        <taxon>Eukaryota</taxon>
        <taxon>Viridiplantae</taxon>
        <taxon>Streptophyta</taxon>
        <taxon>Embryophyta</taxon>
        <taxon>Tracheophyta</taxon>
        <taxon>Spermatophyta</taxon>
        <taxon>Magnoliopsida</taxon>
        <taxon>eudicotyledons</taxon>
        <taxon>Gunneridae</taxon>
        <taxon>Pentapetalae</taxon>
        <taxon>rosids</taxon>
        <taxon>fabids</taxon>
        <taxon>Fabales</taxon>
        <taxon>Fabaceae</taxon>
        <taxon>Papilionoideae</taxon>
        <taxon>50 kb inversion clade</taxon>
        <taxon>NPAAA clade</taxon>
        <taxon>Hologalegina</taxon>
        <taxon>IRL clade</taxon>
        <taxon>Trifolieae</taxon>
        <taxon>Trifolium</taxon>
    </lineage>
</organism>
<dbReference type="SUPFAM" id="SSF51695">
    <property type="entry name" value="PLC-like phosphodiesterases"/>
    <property type="match status" value="1"/>
</dbReference>
<evidence type="ECO:0000256" key="7">
    <source>
        <dbReference type="ARBA" id="ARBA00047512"/>
    </source>
</evidence>
<feature type="non-terminal residue" evidence="9">
    <location>
        <position position="208"/>
    </location>
</feature>
<dbReference type="PROSITE" id="PS51704">
    <property type="entry name" value="GP_PDE"/>
    <property type="match status" value="1"/>
</dbReference>
<dbReference type="FunFam" id="3.20.20.190:FF:000011">
    <property type="entry name" value="Glycerophosphodiester phosphodiesterase GDPDL3"/>
    <property type="match status" value="1"/>
</dbReference>
<evidence type="ECO:0000259" key="8">
    <source>
        <dbReference type="PROSITE" id="PS51704"/>
    </source>
</evidence>
<keyword evidence="3" id="KW-0732">Signal</keyword>
<keyword evidence="10" id="KW-1185">Reference proteome</keyword>
<keyword evidence="5" id="KW-0378">Hydrolase</keyword>
<dbReference type="PANTHER" id="PTHR43620:SF7">
    <property type="entry name" value="GLYCEROPHOSPHODIESTER PHOSPHODIESTERASE GDPD5-RELATED"/>
    <property type="match status" value="1"/>
</dbReference>
<keyword evidence="6" id="KW-0325">Glycoprotein</keyword>
<dbReference type="InterPro" id="IPR017946">
    <property type="entry name" value="PLC-like_Pdiesterase_TIM-brl"/>
</dbReference>
<evidence type="ECO:0000313" key="9">
    <source>
        <dbReference type="EMBL" id="MCH90690.1"/>
    </source>
</evidence>
<reference evidence="9 10" key="1">
    <citation type="journal article" date="2018" name="Front. Plant Sci.">
        <title>Red Clover (Trifolium pratense) and Zigzag Clover (T. medium) - A Picture of Genomic Similarities and Differences.</title>
        <authorList>
            <person name="Dluhosova J."/>
            <person name="Istvanek J."/>
            <person name="Nedelnik J."/>
            <person name="Repkova J."/>
        </authorList>
    </citation>
    <scope>NUCLEOTIDE SEQUENCE [LARGE SCALE GENOMIC DNA]</scope>
    <source>
        <strain evidence="10">cv. 10/8</strain>
        <tissue evidence="9">Leaf</tissue>
    </source>
</reference>
<dbReference type="Pfam" id="PF03009">
    <property type="entry name" value="GDPD"/>
    <property type="match status" value="1"/>
</dbReference>
<feature type="non-terminal residue" evidence="9">
    <location>
        <position position="1"/>
    </location>
</feature>
<dbReference type="EC" id="3.1.4.46" evidence="2"/>
<comment type="similarity">
    <text evidence="1">Belongs to the glycerophosphoryl diester phosphodiesterase family.</text>
</comment>
<name>A0A392MT28_9FABA</name>
<evidence type="ECO:0000256" key="3">
    <source>
        <dbReference type="ARBA" id="ARBA00022729"/>
    </source>
</evidence>
<sequence length="208" mass="22551">DYGDLTVDGVLTDFPISASEAIHCFAHQSTNATRRDNTLIISKYGASGDYPACTDIAYKQAISDGVDVLDCPVQMSKDGTPFCLSSTDLLESTTVAQTSFRNFVMRIPEIKSNPGIFSFNLTWTDIKGLTPLTMNPFAANYTLFRNPKYKNAGNFVTLSDFLSLTKTQTSLSGIMIIVENAAYLAEKQGLGVTDAVIDALSKAGYDKP</sequence>
<evidence type="ECO:0000256" key="2">
    <source>
        <dbReference type="ARBA" id="ARBA00012247"/>
    </source>
</evidence>
<comment type="caution">
    <text evidence="9">The sequence shown here is derived from an EMBL/GenBank/DDBJ whole genome shotgun (WGS) entry which is preliminary data.</text>
</comment>
<evidence type="ECO:0000256" key="1">
    <source>
        <dbReference type="ARBA" id="ARBA00007277"/>
    </source>
</evidence>
<feature type="domain" description="GP-PDE" evidence="8">
    <location>
        <begin position="38"/>
        <end position="208"/>
    </location>
</feature>
<protein>
    <recommendedName>
        <fullName evidence="2">glycerophosphodiester phosphodiesterase</fullName>
        <ecNumber evidence="2">3.1.4.46</ecNumber>
    </recommendedName>
</protein>
<dbReference type="GO" id="GO:0008889">
    <property type="term" value="F:glycerophosphodiester phosphodiesterase activity"/>
    <property type="evidence" value="ECO:0007669"/>
    <property type="project" value="UniProtKB-EC"/>
</dbReference>
<dbReference type="EMBL" id="LXQA010018869">
    <property type="protein sequence ID" value="MCH90690.1"/>
    <property type="molecule type" value="Genomic_DNA"/>
</dbReference>
<evidence type="ECO:0000256" key="5">
    <source>
        <dbReference type="ARBA" id="ARBA00022801"/>
    </source>
</evidence>